<dbReference type="GO" id="GO:0009103">
    <property type="term" value="P:lipopolysaccharide biosynthetic process"/>
    <property type="evidence" value="ECO:0007669"/>
    <property type="project" value="TreeGrafter"/>
</dbReference>
<gene>
    <name evidence="3" type="ORF">A3C88_02585</name>
</gene>
<proteinExistence type="predicted"/>
<feature type="domain" description="Glycosyl transferase family 1" evidence="2">
    <location>
        <begin position="171"/>
        <end position="318"/>
    </location>
</feature>
<dbReference type="Gene3D" id="3.40.50.2000">
    <property type="entry name" value="Glycogen Phosphorylase B"/>
    <property type="match status" value="1"/>
</dbReference>
<dbReference type="Pfam" id="PF00534">
    <property type="entry name" value="Glycos_transf_1"/>
    <property type="match status" value="1"/>
</dbReference>
<evidence type="ECO:0000256" key="1">
    <source>
        <dbReference type="ARBA" id="ARBA00022679"/>
    </source>
</evidence>
<sequence length="350" mass="39518">MRNLLVITQRVDEEDDLLGFFVDWIREFAKHFDRVSVITLAKGKFDLPANVEVFSLGKEKGRSKILWPIIFYWRLLQSLPRARGMFAHMSPAFAIAAWPLTALFGKKLVLWYLHRSVTLKLRIAARLCHTIATASLESLNLKSDKIVEVGHGINVNRFRSDRIWDRSHDILRVISVGRLSKIKNYETLIRAVYTLKNNGINLQAEIIGQPVMAPDFEYTKSLNQLVSELNLDQTVKFSGLIPYDRIAECYKKADVAINLAPSGGIDKAVLEAMASGNLILVSNEAFRRYLGGYASSLIFKHDDPVDLAEKLIALHALPALEKEKISRFLIEQVSQNHNLSSLIPKLAALI</sequence>
<accession>A0A1F8FUK5</accession>
<evidence type="ECO:0000313" key="3">
    <source>
        <dbReference type="EMBL" id="OGN16248.1"/>
    </source>
</evidence>
<dbReference type="STRING" id="1802685.A3C88_02585"/>
<comment type="caution">
    <text evidence="3">The sequence shown here is derived from an EMBL/GenBank/DDBJ whole genome shotgun (WGS) entry which is preliminary data.</text>
</comment>
<dbReference type="Proteomes" id="UP000178117">
    <property type="component" value="Unassembled WGS sequence"/>
</dbReference>
<keyword evidence="1" id="KW-0808">Transferase</keyword>
<dbReference type="CDD" id="cd03801">
    <property type="entry name" value="GT4_PimA-like"/>
    <property type="match status" value="1"/>
</dbReference>
<organism evidence="3 4">
    <name type="scientific">Candidatus Yanofskybacteria bacterium RIFCSPHIGHO2_02_FULL_50_12</name>
    <dbReference type="NCBI Taxonomy" id="1802685"/>
    <lineage>
        <taxon>Bacteria</taxon>
        <taxon>Candidatus Yanofskyibacteriota</taxon>
    </lineage>
</organism>
<dbReference type="EMBL" id="MGJZ01000035">
    <property type="protein sequence ID" value="OGN16248.1"/>
    <property type="molecule type" value="Genomic_DNA"/>
</dbReference>
<dbReference type="InterPro" id="IPR001296">
    <property type="entry name" value="Glyco_trans_1"/>
</dbReference>
<dbReference type="PANTHER" id="PTHR46401:SF2">
    <property type="entry name" value="GLYCOSYLTRANSFERASE WBBK-RELATED"/>
    <property type="match status" value="1"/>
</dbReference>
<reference evidence="3 4" key="1">
    <citation type="journal article" date="2016" name="Nat. Commun.">
        <title>Thousands of microbial genomes shed light on interconnected biogeochemical processes in an aquifer system.</title>
        <authorList>
            <person name="Anantharaman K."/>
            <person name="Brown C.T."/>
            <person name="Hug L.A."/>
            <person name="Sharon I."/>
            <person name="Castelle C.J."/>
            <person name="Probst A.J."/>
            <person name="Thomas B.C."/>
            <person name="Singh A."/>
            <person name="Wilkins M.J."/>
            <person name="Karaoz U."/>
            <person name="Brodie E.L."/>
            <person name="Williams K.H."/>
            <person name="Hubbard S.S."/>
            <person name="Banfield J.F."/>
        </authorList>
    </citation>
    <scope>NUCLEOTIDE SEQUENCE [LARGE SCALE GENOMIC DNA]</scope>
</reference>
<name>A0A1F8FUK5_9BACT</name>
<evidence type="ECO:0000259" key="2">
    <source>
        <dbReference type="Pfam" id="PF00534"/>
    </source>
</evidence>
<dbReference type="AlphaFoldDB" id="A0A1F8FUK5"/>
<dbReference type="SUPFAM" id="SSF53756">
    <property type="entry name" value="UDP-Glycosyltransferase/glycogen phosphorylase"/>
    <property type="match status" value="1"/>
</dbReference>
<evidence type="ECO:0000313" key="4">
    <source>
        <dbReference type="Proteomes" id="UP000178117"/>
    </source>
</evidence>
<dbReference type="PANTHER" id="PTHR46401">
    <property type="entry name" value="GLYCOSYLTRANSFERASE WBBK-RELATED"/>
    <property type="match status" value="1"/>
</dbReference>
<protein>
    <recommendedName>
        <fullName evidence="2">Glycosyl transferase family 1 domain-containing protein</fullName>
    </recommendedName>
</protein>
<dbReference type="GO" id="GO:0016757">
    <property type="term" value="F:glycosyltransferase activity"/>
    <property type="evidence" value="ECO:0007669"/>
    <property type="project" value="InterPro"/>
</dbReference>